<dbReference type="EMBL" id="FQYO01000003">
    <property type="protein sequence ID" value="SHI88175.1"/>
    <property type="molecule type" value="Genomic_DNA"/>
</dbReference>
<sequence length="142" mass="14454">MDIRQIAPGLSVGPQIVPADIAALKAAGFGAIVSNRPDGEEAGQPASAEIARAAQAAGLAFRAQPIRPGQVGAQDAADFGALLEALPGPVFAYCRTGTRAATLWALSQAGRRPAEGIIAAARAAGYDLAPLRDRLERGAVED</sequence>
<feature type="domain" description="Beta-lactamase hydrolase-like protein phosphatase-like" evidence="1">
    <location>
        <begin position="2"/>
        <end position="110"/>
    </location>
</feature>
<dbReference type="RefSeq" id="WP_073329714.1">
    <property type="nucleotide sequence ID" value="NZ_FQYO01000003.1"/>
</dbReference>
<gene>
    <name evidence="2" type="ORF">SAMN05444417_2141</name>
</gene>
<evidence type="ECO:0000259" key="1">
    <source>
        <dbReference type="Pfam" id="PF04273"/>
    </source>
</evidence>
<evidence type="ECO:0000313" key="3">
    <source>
        <dbReference type="Proteomes" id="UP000184292"/>
    </source>
</evidence>
<accession>A0A1M6ES19</accession>
<dbReference type="Proteomes" id="UP000184292">
    <property type="component" value="Unassembled WGS sequence"/>
</dbReference>
<name>A0A1M6ES19_9RHOB</name>
<protein>
    <submittedName>
        <fullName evidence="2">Sulfide:quinone oxidoreductase</fullName>
    </submittedName>
</protein>
<proteinExistence type="predicted"/>
<dbReference type="AlphaFoldDB" id="A0A1M6ES19"/>
<organism evidence="2 3">
    <name type="scientific">Wenxinia saemankumensis</name>
    <dbReference type="NCBI Taxonomy" id="1447782"/>
    <lineage>
        <taxon>Bacteria</taxon>
        <taxon>Pseudomonadati</taxon>
        <taxon>Pseudomonadota</taxon>
        <taxon>Alphaproteobacteria</taxon>
        <taxon>Rhodobacterales</taxon>
        <taxon>Roseobacteraceae</taxon>
        <taxon>Wenxinia</taxon>
    </lineage>
</organism>
<dbReference type="Gene3D" id="3.90.190.10">
    <property type="entry name" value="Protein tyrosine phosphatase superfamily"/>
    <property type="match status" value="1"/>
</dbReference>
<dbReference type="NCBIfam" id="TIGR01244">
    <property type="entry name" value="TIGR01244 family sulfur transferase"/>
    <property type="match status" value="1"/>
</dbReference>
<dbReference type="InterPro" id="IPR029021">
    <property type="entry name" value="Prot-tyrosine_phosphatase-like"/>
</dbReference>
<dbReference type="InterPro" id="IPR005939">
    <property type="entry name" value="BLH_phosphatase-like"/>
</dbReference>
<reference evidence="2 3" key="1">
    <citation type="submission" date="2016-11" db="EMBL/GenBank/DDBJ databases">
        <authorList>
            <person name="Jaros S."/>
            <person name="Januszkiewicz K."/>
            <person name="Wedrychowicz H."/>
        </authorList>
    </citation>
    <scope>NUCLEOTIDE SEQUENCE [LARGE SCALE GENOMIC DNA]</scope>
    <source>
        <strain evidence="2 3">DSM 100565</strain>
    </source>
</reference>
<dbReference type="SUPFAM" id="SSF52799">
    <property type="entry name" value="(Phosphotyrosine protein) phosphatases II"/>
    <property type="match status" value="1"/>
</dbReference>
<dbReference type="STRING" id="1447782.SAMN05444417_2141"/>
<dbReference type="Pfam" id="PF04273">
    <property type="entry name" value="BLH_phosphatase"/>
    <property type="match status" value="1"/>
</dbReference>
<evidence type="ECO:0000313" key="2">
    <source>
        <dbReference type="EMBL" id="SHI88175.1"/>
    </source>
</evidence>
<dbReference type="OrthoDB" id="9805710at2"/>
<keyword evidence="3" id="KW-1185">Reference proteome</keyword>
<dbReference type="GO" id="GO:0016787">
    <property type="term" value="F:hydrolase activity"/>
    <property type="evidence" value="ECO:0007669"/>
    <property type="project" value="InterPro"/>
</dbReference>